<dbReference type="AlphaFoldDB" id="A0AAV0G3S4"/>
<evidence type="ECO:0000313" key="2">
    <source>
        <dbReference type="EMBL" id="CAH9142219.1"/>
    </source>
</evidence>
<accession>A0AAV0G3S4</accession>
<dbReference type="Proteomes" id="UP001152523">
    <property type="component" value="Unassembled WGS sequence"/>
</dbReference>
<evidence type="ECO:0000313" key="3">
    <source>
        <dbReference type="Proteomes" id="UP001152523"/>
    </source>
</evidence>
<organism evidence="2 3">
    <name type="scientific">Cuscuta epithymum</name>
    <dbReference type="NCBI Taxonomy" id="186058"/>
    <lineage>
        <taxon>Eukaryota</taxon>
        <taxon>Viridiplantae</taxon>
        <taxon>Streptophyta</taxon>
        <taxon>Embryophyta</taxon>
        <taxon>Tracheophyta</taxon>
        <taxon>Spermatophyta</taxon>
        <taxon>Magnoliopsida</taxon>
        <taxon>eudicotyledons</taxon>
        <taxon>Gunneridae</taxon>
        <taxon>Pentapetalae</taxon>
        <taxon>asterids</taxon>
        <taxon>lamiids</taxon>
        <taxon>Solanales</taxon>
        <taxon>Convolvulaceae</taxon>
        <taxon>Cuscuteae</taxon>
        <taxon>Cuscuta</taxon>
        <taxon>Cuscuta subgen. Cuscuta</taxon>
    </lineage>
</organism>
<gene>
    <name evidence="2" type="ORF">CEPIT_LOCUS39734</name>
</gene>
<name>A0AAV0G3S4_9ASTE</name>
<comment type="caution">
    <text evidence="2">The sequence shown here is derived from an EMBL/GenBank/DDBJ whole genome shotgun (WGS) entry which is preliminary data.</text>
</comment>
<proteinExistence type="predicted"/>
<protein>
    <submittedName>
        <fullName evidence="2">Uncharacterized protein</fullName>
    </submittedName>
</protein>
<feature type="region of interest" description="Disordered" evidence="1">
    <location>
        <begin position="68"/>
        <end position="101"/>
    </location>
</feature>
<reference evidence="2" key="1">
    <citation type="submission" date="2022-07" db="EMBL/GenBank/DDBJ databases">
        <authorList>
            <person name="Macas J."/>
            <person name="Novak P."/>
            <person name="Neumann P."/>
        </authorList>
    </citation>
    <scope>NUCLEOTIDE SEQUENCE</scope>
</reference>
<keyword evidence="3" id="KW-1185">Reference proteome</keyword>
<evidence type="ECO:0000256" key="1">
    <source>
        <dbReference type="SAM" id="MobiDB-lite"/>
    </source>
</evidence>
<dbReference type="EMBL" id="CAMAPF010001038">
    <property type="protein sequence ID" value="CAH9142219.1"/>
    <property type="molecule type" value="Genomic_DNA"/>
</dbReference>
<sequence>MCSVKQDLLWADSMISELNPFTMPQSEFSTFVNGLPSPAASSQVCDDSPFDFADLATIPGRAAYPRVETPHAAVEQPPLNKRFKSVSNSQSSTSQVALWSS</sequence>
<feature type="compositionally biased region" description="Low complexity" evidence="1">
    <location>
        <begin position="85"/>
        <end position="101"/>
    </location>
</feature>